<evidence type="ECO:0000313" key="1">
    <source>
        <dbReference type="EnsemblMetazoa" id="Aqu2.1.33488_001"/>
    </source>
</evidence>
<dbReference type="SUPFAM" id="SSF52833">
    <property type="entry name" value="Thioredoxin-like"/>
    <property type="match status" value="1"/>
</dbReference>
<dbReference type="Pfam" id="PF13911">
    <property type="entry name" value="AhpC-TSA_2"/>
    <property type="match status" value="1"/>
</dbReference>
<protein>
    <recommendedName>
        <fullName evidence="2">Alkyl hydroperoxide reductase subunit C/ Thiol specific antioxidant domain-containing protein</fullName>
    </recommendedName>
</protein>
<dbReference type="InterPro" id="IPR032801">
    <property type="entry name" value="PXL2A/B/C"/>
</dbReference>
<sequence>MDEFSEASCNVVAIATGNRENAFTWIKKHNVPVPLFIDDEKFLYNCFGLGRRCTLLGLHMIDRYATKVIKNDPIPPAYSGDDLFLMGGDFILNERREVVYQFATEENERPTIDELLSSINN</sequence>
<reference evidence="1" key="1">
    <citation type="submission" date="2017-05" db="UniProtKB">
        <authorList>
            <consortium name="EnsemblMetazoa"/>
        </authorList>
    </citation>
    <scope>IDENTIFICATION</scope>
</reference>
<organism evidence="1">
    <name type="scientific">Amphimedon queenslandica</name>
    <name type="common">Sponge</name>
    <dbReference type="NCBI Taxonomy" id="400682"/>
    <lineage>
        <taxon>Eukaryota</taxon>
        <taxon>Metazoa</taxon>
        <taxon>Porifera</taxon>
        <taxon>Demospongiae</taxon>
        <taxon>Heteroscleromorpha</taxon>
        <taxon>Haplosclerida</taxon>
        <taxon>Niphatidae</taxon>
        <taxon>Amphimedon</taxon>
    </lineage>
</organism>
<proteinExistence type="predicted"/>
<dbReference type="InterPro" id="IPR036249">
    <property type="entry name" value="Thioredoxin-like_sf"/>
</dbReference>
<accession>A0A1X7V0E1</accession>
<dbReference type="AlphaFoldDB" id="A0A1X7V0E1"/>
<name>A0A1X7V0E1_AMPQE</name>
<dbReference type="Gene3D" id="3.40.30.10">
    <property type="entry name" value="Glutaredoxin"/>
    <property type="match status" value="1"/>
</dbReference>
<dbReference type="InParanoid" id="A0A1X7V0E1"/>
<dbReference type="EnsemblMetazoa" id="Aqu2.1.33488_001">
    <property type="protein sequence ID" value="Aqu2.1.33488_001"/>
    <property type="gene ID" value="Aqu2.1.33488"/>
</dbReference>
<evidence type="ECO:0008006" key="2">
    <source>
        <dbReference type="Google" id="ProtNLM"/>
    </source>
</evidence>